<dbReference type="EMBL" id="JAAAMJ010000010">
    <property type="protein sequence ID" value="NDV87820.1"/>
    <property type="molecule type" value="Genomic_DNA"/>
</dbReference>
<dbReference type="Pfam" id="PF25601">
    <property type="entry name" value="AAA_lid_14"/>
    <property type="match status" value="1"/>
</dbReference>
<dbReference type="Pfam" id="PF00158">
    <property type="entry name" value="Sigma54_activat"/>
    <property type="match status" value="1"/>
</dbReference>
<dbReference type="Gene3D" id="1.10.10.60">
    <property type="entry name" value="Homeodomain-like"/>
    <property type="match status" value="1"/>
</dbReference>
<keyword evidence="2" id="KW-0067">ATP-binding</keyword>
<evidence type="ECO:0000256" key="7">
    <source>
        <dbReference type="PROSITE-ProRule" id="PRU00169"/>
    </source>
</evidence>
<comment type="caution">
    <text evidence="10">The sequence shown here is derived from an EMBL/GenBank/DDBJ whole genome shotgun (WGS) entry which is preliminary data.</text>
</comment>
<reference evidence="10 11" key="1">
    <citation type="submission" date="2020-01" db="EMBL/GenBank/DDBJ databases">
        <title>Genomes of bacteria type strains.</title>
        <authorList>
            <person name="Chen J."/>
            <person name="Zhu S."/>
            <person name="Chen J."/>
        </authorList>
    </citation>
    <scope>NUCLEOTIDE SEQUENCE [LARGE SCALE GENOMIC DNA]</scope>
    <source>
        <strain evidence="10 11">KCTC 52919</strain>
    </source>
</reference>
<dbReference type="Pfam" id="PF02954">
    <property type="entry name" value="HTH_8"/>
    <property type="match status" value="1"/>
</dbReference>
<keyword evidence="1" id="KW-0547">Nucleotide-binding</keyword>
<dbReference type="InterPro" id="IPR025944">
    <property type="entry name" value="Sigma_54_int_dom_CS"/>
</dbReference>
<dbReference type="Gene3D" id="3.40.50.300">
    <property type="entry name" value="P-loop containing nucleotide triphosphate hydrolases"/>
    <property type="match status" value="1"/>
</dbReference>
<dbReference type="Pfam" id="PF00072">
    <property type="entry name" value="Response_reg"/>
    <property type="match status" value="1"/>
</dbReference>
<protein>
    <submittedName>
        <fullName evidence="10">Response regulator</fullName>
    </submittedName>
</protein>
<dbReference type="GO" id="GO:0006355">
    <property type="term" value="P:regulation of DNA-templated transcription"/>
    <property type="evidence" value="ECO:0007669"/>
    <property type="project" value="InterPro"/>
</dbReference>
<evidence type="ECO:0000256" key="2">
    <source>
        <dbReference type="ARBA" id="ARBA00022840"/>
    </source>
</evidence>
<evidence type="ECO:0000256" key="6">
    <source>
        <dbReference type="ARBA" id="ARBA00023163"/>
    </source>
</evidence>
<evidence type="ECO:0000313" key="10">
    <source>
        <dbReference type="EMBL" id="NDV87820.1"/>
    </source>
</evidence>
<dbReference type="InterPro" id="IPR058031">
    <property type="entry name" value="AAA_lid_NorR"/>
</dbReference>
<dbReference type="GO" id="GO:0000160">
    <property type="term" value="P:phosphorelay signal transduction system"/>
    <property type="evidence" value="ECO:0007669"/>
    <property type="project" value="UniProtKB-KW"/>
</dbReference>
<organism evidence="10 11">
    <name type="scientific">Aurantimonas aggregata</name>
    <dbReference type="NCBI Taxonomy" id="2047720"/>
    <lineage>
        <taxon>Bacteria</taxon>
        <taxon>Pseudomonadati</taxon>
        <taxon>Pseudomonadota</taxon>
        <taxon>Alphaproteobacteria</taxon>
        <taxon>Hyphomicrobiales</taxon>
        <taxon>Aurantimonadaceae</taxon>
        <taxon>Aurantimonas</taxon>
    </lineage>
</organism>
<evidence type="ECO:0000313" key="11">
    <source>
        <dbReference type="Proteomes" id="UP000476332"/>
    </source>
</evidence>
<dbReference type="SMART" id="SM00448">
    <property type="entry name" value="REC"/>
    <property type="match status" value="1"/>
</dbReference>
<evidence type="ECO:0000256" key="5">
    <source>
        <dbReference type="ARBA" id="ARBA00023159"/>
    </source>
</evidence>
<proteinExistence type="predicted"/>
<dbReference type="InterPro" id="IPR002197">
    <property type="entry name" value="HTH_Fis"/>
</dbReference>
<dbReference type="SMART" id="SM00382">
    <property type="entry name" value="AAA"/>
    <property type="match status" value="1"/>
</dbReference>
<keyword evidence="3" id="KW-0902">Two-component regulatory system</keyword>
<dbReference type="InterPro" id="IPR011006">
    <property type="entry name" value="CheY-like_superfamily"/>
</dbReference>
<feature type="domain" description="Response regulatory" evidence="9">
    <location>
        <begin position="7"/>
        <end position="120"/>
    </location>
</feature>
<dbReference type="GO" id="GO:0043565">
    <property type="term" value="F:sequence-specific DNA binding"/>
    <property type="evidence" value="ECO:0007669"/>
    <property type="project" value="InterPro"/>
</dbReference>
<dbReference type="PANTHER" id="PTHR32071:SF99">
    <property type="entry name" value="TRANSCRIPTIONAL REGULATORY PROTEIN"/>
    <property type="match status" value="1"/>
</dbReference>
<evidence type="ECO:0000256" key="4">
    <source>
        <dbReference type="ARBA" id="ARBA00023015"/>
    </source>
</evidence>
<dbReference type="SUPFAM" id="SSF52540">
    <property type="entry name" value="P-loop containing nucleoside triphosphate hydrolases"/>
    <property type="match status" value="1"/>
</dbReference>
<feature type="domain" description="Sigma-54 factor interaction" evidence="8">
    <location>
        <begin position="130"/>
        <end position="358"/>
    </location>
</feature>
<dbReference type="PANTHER" id="PTHR32071">
    <property type="entry name" value="TRANSCRIPTIONAL REGULATORY PROTEIN"/>
    <property type="match status" value="1"/>
</dbReference>
<evidence type="ECO:0000259" key="8">
    <source>
        <dbReference type="PROSITE" id="PS50045"/>
    </source>
</evidence>
<dbReference type="Gene3D" id="3.40.50.2300">
    <property type="match status" value="1"/>
</dbReference>
<dbReference type="InterPro" id="IPR027417">
    <property type="entry name" value="P-loop_NTPase"/>
</dbReference>
<keyword evidence="11" id="KW-1185">Reference proteome</keyword>
<dbReference type="InterPro" id="IPR009057">
    <property type="entry name" value="Homeodomain-like_sf"/>
</dbReference>
<keyword evidence="4" id="KW-0805">Transcription regulation</keyword>
<dbReference type="PROSITE" id="PS50045">
    <property type="entry name" value="SIGMA54_INTERACT_4"/>
    <property type="match status" value="1"/>
</dbReference>
<name>A0A6L9MK15_9HYPH</name>
<dbReference type="FunFam" id="3.40.50.300:FF:000006">
    <property type="entry name" value="DNA-binding transcriptional regulator NtrC"/>
    <property type="match status" value="1"/>
</dbReference>
<gene>
    <name evidence="10" type="ORF">GTW51_14025</name>
</gene>
<accession>A0A6L9MK15</accession>
<keyword evidence="6" id="KW-0804">Transcription</keyword>
<dbReference type="CDD" id="cd00009">
    <property type="entry name" value="AAA"/>
    <property type="match status" value="1"/>
</dbReference>
<keyword evidence="7" id="KW-0597">Phosphoprotein</keyword>
<feature type="modified residue" description="4-aspartylphosphate" evidence="7">
    <location>
        <position position="56"/>
    </location>
</feature>
<dbReference type="AlphaFoldDB" id="A0A6L9MK15"/>
<keyword evidence="5" id="KW-0010">Activator</keyword>
<dbReference type="GO" id="GO:0005524">
    <property type="term" value="F:ATP binding"/>
    <property type="evidence" value="ECO:0007669"/>
    <property type="project" value="UniProtKB-KW"/>
</dbReference>
<dbReference type="PROSITE" id="PS00688">
    <property type="entry name" value="SIGMA54_INTERACT_3"/>
    <property type="match status" value="1"/>
</dbReference>
<dbReference type="Proteomes" id="UP000476332">
    <property type="component" value="Unassembled WGS sequence"/>
</dbReference>
<dbReference type="InterPro" id="IPR001789">
    <property type="entry name" value="Sig_transdc_resp-reg_receiver"/>
</dbReference>
<dbReference type="Gene3D" id="1.10.8.60">
    <property type="match status" value="1"/>
</dbReference>
<evidence type="ECO:0000256" key="1">
    <source>
        <dbReference type="ARBA" id="ARBA00022741"/>
    </source>
</evidence>
<dbReference type="InterPro" id="IPR002078">
    <property type="entry name" value="Sigma_54_int"/>
</dbReference>
<dbReference type="PRINTS" id="PR01590">
    <property type="entry name" value="HTHFIS"/>
</dbReference>
<dbReference type="RefSeq" id="WP_163044600.1">
    <property type="nucleotide sequence ID" value="NZ_JAAAMJ010000010.1"/>
</dbReference>
<evidence type="ECO:0000259" key="9">
    <source>
        <dbReference type="PROSITE" id="PS50110"/>
    </source>
</evidence>
<dbReference type="SUPFAM" id="SSF46689">
    <property type="entry name" value="Homeodomain-like"/>
    <property type="match status" value="1"/>
</dbReference>
<evidence type="ECO:0000256" key="3">
    <source>
        <dbReference type="ARBA" id="ARBA00023012"/>
    </source>
</evidence>
<sequence>MLLERRRIAVVEDDPIMGESLVQRLTLEGGTVQWWHDGARAAREVAAFKPDIVICDMRLPQISGEDVFRQVSDKTAAPFLFITGYGDVDQAVRLMRAGAGDYLTKPFKMDAFLSRLDGLLRPIEPTVSGILGLSPGMQAIETLLRRLADRPAPVLVTGETGVGKEVCARFLHAQSGNAGEPFVAVNCAAIPDDLLESEIFGHERGAFSGAAGQHLGYAERAAAGTLFLDEIGEMPLKLQGKLLRLLENREIDRVGGVAPVPFRARVVTATNQALPKAVAEGRFREDLLYRINVVSIEVPPLRDRPQDIPWLMQRLFDALTQDGTSLRGISSLAEEAAIAHAWPGNVRELRNRLERAVALADGEWIAPVDLFPEQPADAAEPAAFVASLATARDAAERREILRALDATSGQIGDAARLLSVSRTTLWEKMRRFGLGS</sequence>
<dbReference type="SUPFAM" id="SSF52172">
    <property type="entry name" value="CheY-like"/>
    <property type="match status" value="1"/>
</dbReference>
<dbReference type="PROSITE" id="PS50110">
    <property type="entry name" value="RESPONSE_REGULATORY"/>
    <property type="match status" value="1"/>
</dbReference>
<dbReference type="InterPro" id="IPR003593">
    <property type="entry name" value="AAA+_ATPase"/>
</dbReference>